<name>A0A1H1VUN6_9PSED</name>
<dbReference type="Proteomes" id="UP000243359">
    <property type="component" value="Chromosome I"/>
</dbReference>
<keyword evidence="2" id="KW-1185">Reference proteome</keyword>
<dbReference type="AlphaFoldDB" id="A0A1H1VUN6"/>
<organism evidence="1 2">
    <name type="scientific">Pseudomonas oryzae</name>
    <dbReference type="NCBI Taxonomy" id="1392877"/>
    <lineage>
        <taxon>Bacteria</taxon>
        <taxon>Pseudomonadati</taxon>
        <taxon>Pseudomonadota</taxon>
        <taxon>Gammaproteobacteria</taxon>
        <taxon>Pseudomonadales</taxon>
        <taxon>Pseudomonadaceae</taxon>
        <taxon>Pseudomonas</taxon>
    </lineage>
</organism>
<dbReference type="InterPro" id="IPR046733">
    <property type="entry name" value="DUF6625"/>
</dbReference>
<dbReference type="RefSeq" id="WP_090349581.1">
    <property type="nucleotide sequence ID" value="NZ_LT629751.1"/>
</dbReference>
<dbReference type="EMBL" id="LT629751">
    <property type="protein sequence ID" value="SDS88482.1"/>
    <property type="molecule type" value="Genomic_DNA"/>
</dbReference>
<dbReference type="STRING" id="1392877.SAMN05216221_2882"/>
<protein>
    <recommendedName>
        <fullName evidence="3">Glycosyl transferase family 8</fullName>
    </recommendedName>
</protein>
<sequence length="291" mass="34233">MLLIIPYFGSWPFWLDFFLLSCRRNPTVNWLIIGDSPAPADAPANVEFRQVAYADYLAFVSARLGIPFDPVRPYKLCDLKPMYGYLHEEDLSGYDFWGFCDLDVVFGDLRSFLTPEVLRHDVIATHDTRISGHFSLLRNTPVLREAFRRIPDWAAKVCEQKSQRLDEAAFSKLFLRYKRWPQGLRKWLPGANPLGVSTLFREQFSTPDCRIAWVDGSRDFPSEWYWRDGVLSNDRSERSFMYFHFLYWKQNHWKREYKTEGGHLARGEAQCFVPGPDCRFFRVTREGFHAD</sequence>
<evidence type="ECO:0008006" key="3">
    <source>
        <dbReference type="Google" id="ProtNLM"/>
    </source>
</evidence>
<evidence type="ECO:0000313" key="1">
    <source>
        <dbReference type="EMBL" id="SDS88482.1"/>
    </source>
</evidence>
<reference evidence="2" key="1">
    <citation type="submission" date="2016-10" db="EMBL/GenBank/DDBJ databases">
        <authorList>
            <person name="Varghese N."/>
            <person name="Submissions S."/>
        </authorList>
    </citation>
    <scope>NUCLEOTIDE SEQUENCE [LARGE SCALE GENOMIC DNA]</scope>
    <source>
        <strain evidence="2">KCTC 32247</strain>
    </source>
</reference>
<evidence type="ECO:0000313" key="2">
    <source>
        <dbReference type="Proteomes" id="UP000243359"/>
    </source>
</evidence>
<proteinExistence type="predicted"/>
<accession>A0A1H1VUN6</accession>
<gene>
    <name evidence="1" type="ORF">SAMN05216221_2882</name>
</gene>
<dbReference type="Pfam" id="PF20330">
    <property type="entry name" value="DUF6625"/>
    <property type="match status" value="1"/>
</dbReference>